<dbReference type="AlphaFoldDB" id="A0A1L8R2S6"/>
<dbReference type="EMBL" id="JXKG01000026">
    <property type="protein sequence ID" value="OJG14054.1"/>
    <property type="molecule type" value="Genomic_DNA"/>
</dbReference>
<dbReference type="Pfam" id="PF06902">
    <property type="entry name" value="Fer4_19"/>
    <property type="match status" value="1"/>
</dbReference>
<name>A0A1L8R2S6_9ENTE</name>
<evidence type="ECO:0000259" key="1">
    <source>
        <dbReference type="Pfam" id="PF06902"/>
    </source>
</evidence>
<proteinExistence type="predicted"/>
<evidence type="ECO:0000313" key="2">
    <source>
        <dbReference type="EMBL" id="OJG14054.1"/>
    </source>
</evidence>
<reference evidence="2 3" key="1">
    <citation type="submission" date="2014-12" db="EMBL/GenBank/DDBJ databases">
        <title>Draft genome sequences of 29 type strains of Enterococci.</title>
        <authorList>
            <person name="Zhong Z."/>
            <person name="Sun Z."/>
            <person name="Liu W."/>
            <person name="Zhang W."/>
            <person name="Zhang H."/>
        </authorList>
    </citation>
    <scope>NUCLEOTIDE SEQUENCE [LARGE SCALE GENOMIC DNA]</scope>
    <source>
        <strain evidence="2 3">DSM 21207</strain>
    </source>
</reference>
<evidence type="ECO:0000313" key="3">
    <source>
        <dbReference type="Proteomes" id="UP000182835"/>
    </source>
</evidence>
<dbReference type="InterPro" id="IPR010693">
    <property type="entry name" value="Divergent_4Fe-4S_mono-cluster"/>
</dbReference>
<organism evidence="2 3">
    <name type="scientific">Enterococcus canintestini</name>
    <dbReference type="NCBI Taxonomy" id="317010"/>
    <lineage>
        <taxon>Bacteria</taxon>
        <taxon>Bacillati</taxon>
        <taxon>Bacillota</taxon>
        <taxon>Bacilli</taxon>
        <taxon>Lactobacillales</taxon>
        <taxon>Enterococcaceae</taxon>
        <taxon>Enterococcus</taxon>
    </lineage>
</organism>
<comment type="caution">
    <text evidence="2">The sequence shown here is derived from an EMBL/GenBank/DDBJ whole genome shotgun (WGS) entry which is preliminary data.</text>
</comment>
<sequence>MVWFNESIKVMIHKKGGRQMEGNKIGNKAVTEEMLIADGYRKYSGKDIDIYYNKDICAHVGNCVRGNSAVFEVGRRPWILADNASADEDARVINTCPTGALKFIRKDV</sequence>
<accession>A0A1L8R2S6</accession>
<protein>
    <recommendedName>
        <fullName evidence="1">Divergent 4Fe-4S mono-cluster domain-containing protein</fullName>
    </recommendedName>
</protein>
<gene>
    <name evidence="2" type="ORF">RU96_GL001411</name>
</gene>
<feature type="domain" description="Divergent 4Fe-4S mono-cluster" evidence="1">
    <location>
        <begin position="43"/>
        <end position="106"/>
    </location>
</feature>
<dbReference type="Proteomes" id="UP000182835">
    <property type="component" value="Unassembled WGS sequence"/>
</dbReference>
<dbReference type="STRING" id="317010.RU96_GL001411"/>